<protein>
    <submittedName>
        <fullName evidence="2">Uncharacterized protein</fullName>
    </submittedName>
</protein>
<evidence type="ECO:0000313" key="2">
    <source>
        <dbReference type="EMBL" id="KAF8680837.1"/>
    </source>
</evidence>
<keyword evidence="3" id="KW-1185">Reference proteome</keyword>
<feature type="chain" id="PRO_5032539899" evidence="1">
    <location>
        <begin position="22"/>
        <end position="85"/>
    </location>
</feature>
<keyword evidence="1" id="KW-0732">Signal</keyword>
<dbReference type="EMBL" id="JACEFO010002112">
    <property type="protein sequence ID" value="KAF8680837.1"/>
    <property type="molecule type" value="Genomic_DNA"/>
</dbReference>
<comment type="caution">
    <text evidence="2">The sequence shown here is derived from an EMBL/GenBank/DDBJ whole genome shotgun (WGS) entry which is preliminary data.</text>
</comment>
<dbReference type="AlphaFoldDB" id="A0A835AZS5"/>
<sequence length="85" mass="9109">MPMKIMVLVVVGILLINSCTCVANNVEGDGVYKNVHGNEMRKLTNTDGRPSPTGDAIDHVCPLGSYPCRSMIQSSQRTTQGHGGH</sequence>
<evidence type="ECO:0000313" key="3">
    <source>
        <dbReference type="Proteomes" id="UP000636709"/>
    </source>
</evidence>
<evidence type="ECO:0000256" key="1">
    <source>
        <dbReference type="SAM" id="SignalP"/>
    </source>
</evidence>
<reference evidence="2" key="1">
    <citation type="submission" date="2020-07" db="EMBL/GenBank/DDBJ databases">
        <title>Genome sequence and genetic diversity analysis of an under-domesticated orphan crop, white fonio (Digitaria exilis).</title>
        <authorList>
            <person name="Bennetzen J.L."/>
            <person name="Chen S."/>
            <person name="Ma X."/>
            <person name="Wang X."/>
            <person name="Yssel A.E.J."/>
            <person name="Chaluvadi S.R."/>
            <person name="Johnson M."/>
            <person name="Gangashetty P."/>
            <person name="Hamidou F."/>
            <person name="Sanogo M.D."/>
            <person name="Zwaenepoel A."/>
            <person name="Wallace J."/>
            <person name="Van De Peer Y."/>
            <person name="Van Deynze A."/>
        </authorList>
    </citation>
    <scope>NUCLEOTIDE SEQUENCE</scope>
    <source>
        <tissue evidence="2">Leaves</tissue>
    </source>
</reference>
<dbReference type="OrthoDB" id="669927at2759"/>
<name>A0A835AZS5_9POAL</name>
<organism evidence="2 3">
    <name type="scientific">Digitaria exilis</name>
    <dbReference type="NCBI Taxonomy" id="1010633"/>
    <lineage>
        <taxon>Eukaryota</taxon>
        <taxon>Viridiplantae</taxon>
        <taxon>Streptophyta</taxon>
        <taxon>Embryophyta</taxon>
        <taxon>Tracheophyta</taxon>
        <taxon>Spermatophyta</taxon>
        <taxon>Magnoliopsida</taxon>
        <taxon>Liliopsida</taxon>
        <taxon>Poales</taxon>
        <taxon>Poaceae</taxon>
        <taxon>PACMAD clade</taxon>
        <taxon>Panicoideae</taxon>
        <taxon>Panicodae</taxon>
        <taxon>Paniceae</taxon>
        <taxon>Anthephorinae</taxon>
        <taxon>Digitaria</taxon>
    </lineage>
</organism>
<dbReference type="Proteomes" id="UP000636709">
    <property type="component" value="Unassembled WGS sequence"/>
</dbReference>
<gene>
    <name evidence="2" type="ORF">HU200_045534</name>
</gene>
<proteinExistence type="predicted"/>
<accession>A0A835AZS5</accession>
<feature type="signal peptide" evidence="1">
    <location>
        <begin position="1"/>
        <end position="21"/>
    </location>
</feature>